<dbReference type="Pfam" id="PF13749">
    <property type="entry name" value="HATPase_c_4"/>
    <property type="match status" value="1"/>
</dbReference>
<dbReference type="Pfam" id="PF04326">
    <property type="entry name" value="SLFN_AlbA_2"/>
    <property type="match status" value="1"/>
</dbReference>
<dbReference type="Gene3D" id="3.30.565.60">
    <property type="match status" value="1"/>
</dbReference>
<keyword evidence="4" id="KW-1185">Reference proteome</keyword>
<dbReference type="PANTHER" id="PTHR30595:SF6">
    <property type="entry name" value="SCHLAFEN ALBA-2 DOMAIN-CONTAINING PROTEIN"/>
    <property type="match status" value="1"/>
</dbReference>
<dbReference type="InterPro" id="IPR036390">
    <property type="entry name" value="WH_DNA-bd_sf"/>
</dbReference>
<sequence length="471" mass="52342">MSTAYLHDLAAAPPEDRLQRLISAPEDQWFDRKSARIAPKDLARALVAFSNAEGGTVVIGIRDGAFDADLLSPEKENAIRQTAVDFTLPPVRMEISQIALDNGRSVLRLDIPPSEHVHETISGEVYLRVGDESKKLTYAQRRELDYDRGSSHFEHEPVHEITLGDLVPEEFARYRSVIGATADDATALRARSLLRRDGTLTQAAALLFAEHPQEWLPQAFVRVTRFSDDSPGTGSRQNMESGKDERFEGPIPRIIDSAAACVESWMPHRRALGTSGKFSDQPIVPTDAWLEGLVNAVVHRSYSMAGDHIRVNIFPSRIEIESPGRFPGLADPTRPLDIARYARNPRIARVCSDLGITQERGEGIRRIFEEMRLVGLADPEYHQTGGSVQLSLTTLSRLSAEQQESLPRGAEEILSILRLHGRPLGTGDIVEESGRSRPWVRARLEELRASGVVHWDGRSARDPRAVWSLPS</sequence>
<dbReference type="InterPro" id="IPR007421">
    <property type="entry name" value="Schlafen_AlbA_2_dom"/>
</dbReference>
<dbReference type="Proteomes" id="UP000218165">
    <property type="component" value="Chromosome"/>
</dbReference>
<protein>
    <submittedName>
        <fullName evidence="3">Transcriptional regulator</fullName>
    </submittedName>
</protein>
<gene>
    <name evidence="3" type="ORF">CFK38_00165</name>
</gene>
<dbReference type="RefSeq" id="WP_096801249.1">
    <property type="nucleotide sequence ID" value="NZ_CP023563.1"/>
</dbReference>
<dbReference type="OrthoDB" id="9805115at2"/>
<dbReference type="AlphaFoldDB" id="A0A291GID4"/>
<feature type="compositionally biased region" description="Polar residues" evidence="1">
    <location>
        <begin position="230"/>
        <end position="240"/>
    </location>
</feature>
<dbReference type="EMBL" id="CP023563">
    <property type="protein sequence ID" value="ATG50109.1"/>
    <property type="molecule type" value="Genomic_DNA"/>
</dbReference>
<proteinExistence type="predicted"/>
<feature type="region of interest" description="Disordered" evidence="1">
    <location>
        <begin position="227"/>
        <end position="248"/>
    </location>
</feature>
<name>A0A291GID4_9MICO</name>
<evidence type="ECO:0000313" key="4">
    <source>
        <dbReference type="Proteomes" id="UP000218165"/>
    </source>
</evidence>
<reference evidence="4" key="1">
    <citation type="submission" date="2017-09" db="EMBL/GenBank/DDBJ databases">
        <title>Brachybacterium sp. VM2412.</title>
        <authorList>
            <person name="Tak E.J."/>
            <person name="Bae J.-W."/>
        </authorList>
    </citation>
    <scope>NUCLEOTIDE SEQUENCE [LARGE SCALE GENOMIC DNA]</scope>
    <source>
        <strain evidence="4">VM2412</strain>
    </source>
</reference>
<dbReference type="KEGG" id="brz:CFK38_00165"/>
<dbReference type="InterPro" id="IPR038461">
    <property type="entry name" value="Schlafen_AlbA_2_dom_sf"/>
</dbReference>
<accession>A0A291GID4</accession>
<feature type="domain" description="Schlafen AlbA-2" evidence="2">
    <location>
        <begin position="26"/>
        <end position="136"/>
    </location>
</feature>
<evidence type="ECO:0000259" key="2">
    <source>
        <dbReference type="Pfam" id="PF04326"/>
    </source>
</evidence>
<dbReference type="Gene3D" id="3.30.950.30">
    <property type="entry name" value="Schlafen, AAA domain"/>
    <property type="match status" value="1"/>
</dbReference>
<evidence type="ECO:0000256" key="1">
    <source>
        <dbReference type="SAM" id="MobiDB-lite"/>
    </source>
</evidence>
<dbReference type="SUPFAM" id="SSF46785">
    <property type="entry name" value="Winged helix' DNA-binding domain"/>
    <property type="match status" value="1"/>
</dbReference>
<organism evidence="3 4">
    <name type="scientific">Brachybacterium vulturis</name>
    <dbReference type="NCBI Taxonomy" id="2017484"/>
    <lineage>
        <taxon>Bacteria</taxon>
        <taxon>Bacillati</taxon>
        <taxon>Actinomycetota</taxon>
        <taxon>Actinomycetes</taxon>
        <taxon>Micrococcales</taxon>
        <taxon>Dermabacteraceae</taxon>
        <taxon>Brachybacterium</taxon>
    </lineage>
</organism>
<dbReference type="PANTHER" id="PTHR30595">
    <property type="entry name" value="GLPR-RELATED TRANSCRIPTIONAL REPRESSOR"/>
    <property type="match status" value="1"/>
</dbReference>
<dbReference type="InterPro" id="IPR038475">
    <property type="entry name" value="RecG_C_sf"/>
</dbReference>
<evidence type="ECO:0000313" key="3">
    <source>
        <dbReference type="EMBL" id="ATG50109.1"/>
    </source>
</evidence>